<dbReference type="InterPro" id="IPR036390">
    <property type="entry name" value="WH_DNA-bd_sf"/>
</dbReference>
<accession>A0A1Y6BJL5</accession>
<reference evidence="3" key="1">
    <citation type="submission" date="2017-04" db="EMBL/GenBank/DDBJ databases">
        <authorList>
            <person name="Varghese N."/>
            <person name="Submissions S."/>
        </authorList>
    </citation>
    <scope>NUCLEOTIDE SEQUENCE [LARGE SCALE GENOMIC DNA]</scope>
    <source>
        <strain evidence="3">RKEM611</strain>
    </source>
</reference>
<dbReference type="InterPro" id="IPR025537">
    <property type="entry name" value="DUF4423"/>
</dbReference>
<sequence>MDPYSYQCYRQYFSDYIQKLKAQRSSQSLRRIAQRFGISPSRLSEVVNGQGHLSIASFSKAVESLDLASDDKMYLSALHKEATTKSPLDRRKASDLLAELRYHKLFERVNLDELDIDWHHFTIMFVLSVNPYISLDQMSEALNLSVEVVENALLKLQRISFISLEEGRYTLLQRHIRIPDAHHSPGIRNFHRAMLSRAITALNQVPSNQRFYQSNIFTLNKDRYGALTKKITNFLSEESQKDKGQDSQDVYCISCQLFPLTKTSISLDQNTALET</sequence>
<evidence type="ECO:0000313" key="3">
    <source>
        <dbReference type="Proteomes" id="UP000192907"/>
    </source>
</evidence>
<dbReference type="OrthoDB" id="5290839at2"/>
<protein>
    <submittedName>
        <fullName evidence="2">TIGR02147 family protein</fullName>
    </submittedName>
</protein>
<dbReference type="InterPro" id="IPR010982">
    <property type="entry name" value="Lambda_DNA-bd_dom_sf"/>
</dbReference>
<gene>
    <name evidence="2" type="ORF">SAMN06296036_10565</name>
</gene>
<evidence type="ECO:0000259" key="1">
    <source>
        <dbReference type="Pfam" id="PF14394"/>
    </source>
</evidence>
<dbReference type="Proteomes" id="UP000192907">
    <property type="component" value="Unassembled WGS sequence"/>
</dbReference>
<proteinExistence type="predicted"/>
<dbReference type="NCBIfam" id="TIGR02147">
    <property type="entry name" value="Fsuc_second"/>
    <property type="match status" value="1"/>
</dbReference>
<dbReference type="Pfam" id="PF14394">
    <property type="entry name" value="DUF4423"/>
    <property type="match status" value="1"/>
</dbReference>
<dbReference type="InterPro" id="IPR011873">
    <property type="entry name" value="CHP02147"/>
</dbReference>
<evidence type="ECO:0000313" key="2">
    <source>
        <dbReference type="EMBL" id="SMF11225.1"/>
    </source>
</evidence>
<dbReference type="GO" id="GO:0003677">
    <property type="term" value="F:DNA binding"/>
    <property type="evidence" value="ECO:0007669"/>
    <property type="project" value="InterPro"/>
</dbReference>
<dbReference type="STRING" id="1513793.SAMN06296036_10565"/>
<organism evidence="2 3">
    <name type="scientific">Pseudobacteriovorax antillogorgiicola</name>
    <dbReference type="NCBI Taxonomy" id="1513793"/>
    <lineage>
        <taxon>Bacteria</taxon>
        <taxon>Pseudomonadati</taxon>
        <taxon>Bdellovibrionota</taxon>
        <taxon>Oligoflexia</taxon>
        <taxon>Oligoflexales</taxon>
        <taxon>Pseudobacteriovoracaceae</taxon>
        <taxon>Pseudobacteriovorax</taxon>
    </lineage>
</organism>
<dbReference type="AlphaFoldDB" id="A0A1Y6BJL5"/>
<dbReference type="EMBL" id="FWZT01000005">
    <property type="protein sequence ID" value="SMF11225.1"/>
    <property type="molecule type" value="Genomic_DNA"/>
</dbReference>
<dbReference type="SUPFAM" id="SSF47413">
    <property type="entry name" value="lambda repressor-like DNA-binding domains"/>
    <property type="match status" value="1"/>
</dbReference>
<name>A0A1Y6BJL5_9BACT</name>
<keyword evidence="3" id="KW-1185">Reference proteome</keyword>
<dbReference type="RefSeq" id="WP_132317557.1">
    <property type="nucleotide sequence ID" value="NZ_FWZT01000005.1"/>
</dbReference>
<feature type="domain" description="DUF4423" evidence="1">
    <location>
        <begin position="117"/>
        <end position="260"/>
    </location>
</feature>
<dbReference type="SUPFAM" id="SSF46785">
    <property type="entry name" value="Winged helix' DNA-binding domain"/>
    <property type="match status" value="1"/>
</dbReference>